<name>A0ABX2Q500_9BACT</name>
<dbReference type="InterPro" id="IPR011761">
    <property type="entry name" value="ATP-grasp"/>
</dbReference>
<keyword evidence="7 15" id="KW-0436">Ligase</keyword>
<dbReference type="Pfam" id="PF02875">
    <property type="entry name" value="Mur_ligase_C"/>
    <property type="match status" value="1"/>
</dbReference>
<evidence type="ECO:0000256" key="11">
    <source>
        <dbReference type="ARBA" id="ARBA00048094"/>
    </source>
</evidence>
<dbReference type="InterPro" id="IPR036565">
    <property type="entry name" value="Mur-like_cat_sf"/>
</dbReference>
<reference evidence="15 16" key="1">
    <citation type="submission" date="2020-05" db="EMBL/GenBank/DDBJ databases">
        <title>Hymenobacter terrestris sp. nov. and Hymenobacter lapidiphilus sp. nov., isolated from regoliths in Antarctica.</title>
        <authorList>
            <person name="Sedlacek I."/>
            <person name="Pantucek R."/>
            <person name="Zeman M."/>
            <person name="Holochova P."/>
            <person name="Kralova S."/>
            <person name="Stankova E."/>
            <person name="Sedo O."/>
            <person name="Micenkova L."/>
            <person name="Svec P."/>
            <person name="Gupta V."/>
            <person name="Sood U."/>
            <person name="Korpole U.S."/>
            <person name="Lal R."/>
        </authorList>
    </citation>
    <scope>NUCLEOTIDE SEQUENCE [LARGE SCALE GENOMIC DNA]</scope>
    <source>
        <strain evidence="15 16">P5252</strain>
    </source>
</reference>
<protein>
    <recommendedName>
        <fullName evidence="6">Cyanophycin synthetase</fullName>
        <ecNumber evidence="5">6.3.2.29</ecNumber>
        <ecNumber evidence="4">6.3.2.30</ecNumber>
    </recommendedName>
    <alternativeName>
        <fullName evidence="10">Cyanophycin synthase</fullName>
    </alternativeName>
</protein>
<accession>A0ABX2Q500</accession>
<dbReference type="InterPro" id="IPR011810">
    <property type="entry name" value="Cya_phycin_syn"/>
</dbReference>
<dbReference type="InterPro" id="IPR003135">
    <property type="entry name" value="ATP-grasp_carboxylate-amine"/>
</dbReference>
<dbReference type="SUPFAM" id="SSF56059">
    <property type="entry name" value="Glutathione synthetase ATP-binding domain-like"/>
    <property type="match status" value="1"/>
</dbReference>
<comment type="catalytic activity">
    <reaction evidence="12">
        <text>[L-4-(L-arginin-2-N-yl)aspartate](n) + L-aspartate + ATP = [L-4-(L-arginin-2-N-yl)aspartate](n)-L-aspartate + ADP + phosphate + H(+)</text>
        <dbReference type="Rhea" id="RHEA:13277"/>
        <dbReference type="Rhea" id="RHEA-COMP:13728"/>
        <dbReference type="Rhea" id="RHEA-COMP:13733"/>
        <dbReference type="ChEBI" id="CHEBI:15378"/>
        <dbReference type="ChEBI" id="CHEBI:29991"/>
        <dbReference type="ChEBI" id="CHEBI:30616"/>
        <dbReference type="ChEBI" id="CHEBI:43474"/>
        <dbReference type="ChEBI" id="CHEBI:137986"/>
        <dbReference type="ChEBI" id="CHEBI:137990"/>
        <dbReference type="ChEBI" id="CHEBI:456216"/>
        <dbReference type="EC" id="6.3.2.29"/>
    </reaction>
</comment>
<dbReference type="SUPFAM" id="SSF53244">
    <property type="entry name" value="MurD-like peptide ligases, peptide-binding domain"/>
    <property type="match status" value="1"/>
</dbReference>
<gene>
    <name evidence="15" type="primary">cphA</name>
    <name evidence="15" type="ORF">HW556_10790</name>
</gene>
<dbReference type="PANTHER" id="PTHR23135:SF18">
    <property type="entry name" value="CYANOPHYCIN SYNTHETASE"/>
    <property type="match status" value="1"/>
</dbReference>
<evidence type="ECO:0000256" key="4">
    <source>
        <dbReference type="ARBA" id="ARBA00012968"/>
    </source>
</evidence>
<dbReference type="NCBIfam" id="NF010623">
    <property type="entry name" value="PRK14016.1"/>
    <property type="match status" value="1"/>
</dbReference>
<dbReference type="PROSITE" id="PS50975">
    <property type="entry name" value="ATP_GRASP"/>
    <property type="match status" value="1"/>
</dbReference>
<dbReference type="EC" id="6.3.2.30" evidence="4"/>
<dbReference type="Pfam" id="PF02222">
    <property type="entry name" value="ATP-grasp"/>
    <property type="match status" value="1"/>
</dbReference>
<evidence type="ECO:0000313" key="16">
    <source>
        <dbReference type="Proteomes" id="UP000626554"/>
    </source>
</evidence>
<dbReference type="Gene3D" id="3.90.190.20">
    <property type="entry name" value="Mur ligase, C-terminal domain"/>
    <property type="match status" value="1"/>
</dbReference>
<keyword evidence="16" id="KW-1185">Reference proteome</keyword>
<evidence type="ECO:0000256" key="12">
    <source>
        <dbReference type="ARBA" id="ARBA00048425"/>
    </source>
</evidence>
<evidence type="ECO:0000256" key="8">
    <source>
        <dbReference type="ARBA" id="ARBA00022741"/>
    </source>
</evidence>
<dbReference type="InterPro" id="IPR036615">
    <property type="entry name" value="Mur_ligase_C_dom_sf"/>
</dbReference>
<evidence type="ECO:0000256" key="6">
    <source>
        <dbReference type="ARBA" id="ARBA00022036"/>
    </source>
</evidence>
<evidence type="ECO:0000256" key="1">
    <source>
        <dbReference type="ARBA" id="ARBA00003184"/>
    </source>
</evidence>
<keyword evidence="9 13" id="KW-0067">ATP-binding</keyword>
<dbReference type="InterPro" id="IPR004101">
    <property type="entry name" value="Mur_ligase_C"/>
</dbReference>
<evidence type="ECO:0000256" key="3">
    <source>
        <dbReference type="ARBA" id="ARBA00011738"/>
    </source>
</evidence>
<evidence type="ECO:0000259" key="14">
    <source>
        <dbReference type="PROSITE" id="PS50975"/>
    </source>
</evidence>
<evidence type="ECO:0000256" key="9">
    <source>
        <dbReference type="ARBA" id="ARBA00022840"/>
    </source>
</evidence>
<dbReference type="Gene3D" id="3.30.470.20">
    <property type="entry name" value="ATP-grasp fold, B domain"/>
    <property type="match status" value="2"/>
</dbReference>
<dbReference type="NCBIfam" id="TIGR02068">
    <property type="entry name" value="cya_phycin_syn"/>
    <property type="match status" value="1"/>
</dbReference>
<dbReference type="Gene3D" id="3.40.1190.10">
    <property type="entry name" value="Mur-like, catalytic domain"/>
    <property type="match status" value="1"/>
</dbReference>
<evidence type="ECO:0000256" key="13">
    <source>
        <dbReference type="PROSITE-ProRule" id="PRU00409"/>
    </source>
</evidence>
<comment type="similarity">
    <text evidence="2">In the C-terminal section; belongs to the MurCDEF family.</text>
</comment>
<evidence type="ECO:0000256" key="7">
    <source>
        <dbReference type="ARBA" id="ARBA00022598"/>
    </source>
</evidence>
<evidence type="ECO:0000256" key="5">
    <source>
        <dbReference type="ARBA" id="ARBA00013005"/>
    </source>
</evidence>
<evidence type="ECO:0000313" key="15">
    <source>
        <dbReference type="EMBL" id="NVO85365.1"/>
    </source>
</evidence>
<comment type="subunit">
    <text evidence="3">Homodimer.</text>
</comment>
<dbReference type="InterPro" id="IPR013221">
    <property type="entry name" value="Mur_ligase_cen"/>
</dbReference>
<keyword evidence="8 13" id="KW-0547">Nucleotide-binding</keyword>
<dbReference type="PANTHER" id="PTHR23135">
    <property type="entry name" value="MUR LIGASE FAMILY MEMBER"/>
    <property type="match status" value="1"/>
</dbReference>
<dbReference type="EMBL" id="JABKAV010000027">
    <property type="protein sequence ID" value="NVO85365.1"/>
    <property type="molecule type" value="Genomic_DNA"/>
</dbReference>
<dbReference type="Pfam" id="PF18921">
    <property type="entry name" value="Cyanophycin_syn"/>
    <property type="match status" value="1"/>
</dbReference>
<feature type="domain" description="ATP-grasp" evidence="14">
    <location>
        <begin position="228"/>
        <end position="484"/>
    </location>
</feature>
<evidence type="ECO:0000256" key="2">
    <source>
        <dbReference type="ARBA" id="ARBA00009060"/>
    </source>
</evidence>
<comment type="caution">
    <text evidence="15">The sequence shown here is derived from an EMBL/GenBank/DDBJ whole genome shotgun (WGS) entry which is preliminary data.</text>
</comment>
<dbReference type="InterPro" id="IPR044019">
    <property type="entry name" value="Cyanophycin_syn_N"/>
</dbReference>
<evidence type="ECO:0000256" key="10">
    <source>
        <dbReference type="ARBA" id="ARBA00031353"/>
    </source>
</evidence>
<dbReference type="InterPro" id="IPR018109">
    <property type="entry name" value="Folylpolyglutamate_synth_CS"/>
</dbReference>
<dbReference type="GO" id="GO:0071161">
    <property type="term" value="F:cyanophycin synthetase activity (L-arginine-adding)"/>
    <property type="evidence" value="ECO:0007669"/>
    <property type="project" value="UniProtKB-EC"/>
</dbReference>
<dbReference type="SUPFAM" id="SSF53623">
    <property type="entry name" value="MurD-like peptide ligases, catalytic domain"/>
    <property type="match status" value="1"/>
</dbReference>
<dbReference type="EC" id="6.3.2.29" evidence="5"/>
<comment type="function">
    <text evidence="1">Catalyzes the ATP-dependent polymerization of arginine and aspartate to multi-L-arginyl-poly-L-aspartic acid (cyanophycin; a water-insoluble reserve polymer).</text>
</comment>
<dbReference type="PROSITE" id="PS01011">
    <property type="entry name" value="FOLYLPOLYGLU_SYNT_1"/>
    <property type="match status" value="1"/>
</dbReference>
<dbReference type="Pfam" id="PF08245">
    <property type="entry name" value="Mur_ligase_M"/>
    <property type="match status" value="1"/>
</dbReference>
<dbReference type="GO" id="GO:0071160">
    <property type="term" value="F:cyanophycin synthetase activity (L-aspartate-adding)"/>
    <property type="evidence" value="ECO:0007669"/>
    <property type="project" value="UniProtKB-EC"/>
</dbReference>
<organism evidence="15 16">
    <name type="scientific">Hymenobacter terrestris</name>
    <dbReference type="NCBI Taxonomy" id="2748310"/>
    <lineage>
        <taxon>Bacteria</taxon>
        <taxon>Pseudomonadati</taxon>
        <taxon>Bacteroidota</taxon>
        <taxon>Cytophagia</taxon>
        <taxon>Cytophagales</taxon>
        <taxon>Hymenobacteraceae</taxon>
        <taxon>Hymenobacter</taxon>
    </lineage>
</organism>
<comment type="catalytic activity">
    <reaction evidence="11">
        <text>[L-4-(L-arginin-2-N-yl)aspartate](n)-L-aspartate + L-arginine + ATP = [L-4-(L-arginin-2-N-yl)aspartate](n+1) + ADP + phosphate + H(+)</text>
        <dbReference type="Rhea" id="RHEA:23888"/>
        <dbReference type="Rhea" id="RHEA-COMP:13732"/>
        <dbReference type="Rhea" id="RHEA-COMP:13733"/>
        <dbReference type="ChEBI" id="CHEBI:15378"/>
        <dbReference type="ChEBI" id="CHEBI:30616"/>
        <dbReference type="ChEBI" id="CHEBI:32682"/>
        <dbReference type="ChEBI" id="CHEBI:43474"/>
        <dbReference type="ChEBI" id="CHEBI:137986"/>
        <dbReference type="ChEBI" id="CHEBI:137990"/>
        <dbReference type="ChEBI" id="CHEBI:456216"/>
        <dbReference type="EC" id="6.3.2.30"/>
    </reaction>
</comment>
<proteinExistence type="inferred from homology"/>
<dbReference type="Proteomes" id="UP000626554">
    <property type="component" value="Unassembled WGS sequence"/>
</dbReference>
<sequence>MKIVNLRTMRGPSFWSVKHYRLIVMKVDLEDLADKWSSSIPALAEQLPGLLPRLTDAPPSDADKAILKKPPLTAEQLTDGEPLGYVVQHVALALQRTAGMPVFWGKSYPAEHEPGVEFVVFAYQEERAGRMAAEAAVQLVDDICQGRPVSIERTIEELHEIREEEFFGPSTWSIVSEAASRNIPYIQLKNSSIIQLGYGVNQKRIWATTTSYTSHAGVEVAGNKNRTKAMLDAAGVPVPNGTTVYSEDELREAIEELGFPIVTKPLNGNHGRGATIGIKSWAEAVDGFQAAQQHSKNSRAVIVEQLVQGHDFRMLVVNGKLIAAAKRTPAAVTGDGQHTIQQLIDKVNEDPRRGIGHEKVLTSIKADQHTQDLLLTQSLTLDSVLPAGQELYLKTTANISTGGTATDVTDLVHPYNVLMAERVAGIVGLDICGIDLLTSDIAIPLNETRGAVIEVNAAPGFRMHISPTQGLPRNVAAPVIDMLFPAGSKARIPIFAVTGTNGKTTTTLLLAHIVAAKGYKVGHTTTNGIYIQGVQLQSGDCTGGQSAEFVLKDPTVNFAVLETARGGMLRSGLGFHTCDVAIVTNVAADHLGMRDIYTVEDMAAVKGVLPRTVRKNGWAVLNADDDLVYAMREKLDCRVALFSMDEHSPRIREHAEHGGLAAVYEEGYISIYKNSYKLRIDRAAEFPVTFGGRATFNIENAMAAALACYCYGFEKDEIKQALRTFVPSGVKTPGRMNVYKFPQFEVIVDYAHNAHGMEKFAQFLEATEATHKVGVISGLGDRREEDTLAFARIVGRVFDEVVLRQDRDLRGKTAEELRKLMTEGLRLDAPDITITYIENEMEAMDHVLQTARPGSLIAMFTEDIKSTLQKLDEFEAQIATDHG</sequence>
<dbReference type="RefSeq" id="WP_176900031.1">
    <property type="nucleotide sequence ID" value="NZ_JABKAV010000027.1"/>
</dbReference>